<feature type="transmembrane region" description="Helical" evidence="4">
    <location>
        <begin position="51"/>
        <end position="75"/>
    </location>
</feature>
<dbReference type="Proteomes" id="UP000677537">
    <property type="component" value="Unassembled WGS sequence"/>
</dbReference>
<dbReference type="InterPro" id="IPR011701">
    <property type="entry name" value="MFS"/>
</dbReference>
<dbReference type="CDD" id="cd17324">
    <property type="entry name" value="MFS_NepI_like"/>
    <property type="match status" value="1"/>
</dbReference>
<evidence type="ECO:0000313" key="7">
    <source>
        <dbReference type="Proteomes" id="UP000677537"/>
    </source>
</evidence>
<feature type="domain" description="Major facilitator superfamily (MFS) profile" evidence="5">
    <location>
        <begin position="21"/>
        <end position="401"/>
    </location>
</feature>
<feature type="transmembrane region" description="Helical" evidence="4">
    <location>
        <begin position="352"/>
        <end position="373"/>
    </location>
</feature>
<dbReference type="InterPro" id="IPR036259">
    <property type="entry name" value="MFS_trans_sf"/>
</dbReference>
<evidence type="ECO:0000256" key="2">
    <source>
        <dbReference type="ARBA" id="ARBA00022989"/>
    </source>
</evidence>
<proteinExistence type="predicted"/>
<dbReference type="SUPFAM" id="SSF103473">
    <property type="entry name" value="MFS general substrate transporter"/>
    <property type="match status" value="1"/>
</dbReference>
<evidence type="ECO:0000259" key="5">
    <source>
        <dbReference type="PROSITE" id="PS50850"/>
    </source>
</evidence>
<keyword evidence="3 4" id="KW-0472">Membrane</keyword>
<feature type="transmembrane region" description="Helical" evidence="4">
    <location>
        <begin position="87"/>
        <end position="105"/>
    </location>
</feature>
<feature type="transmembrane region" description="Helical" evidence="4">
    <location>
        <begin position="144"/>
        <end position="162"/>
    </location>
</feature>
<feature type="transmembrane region" description="Helical" evidence="4">
    <location>
        <begin position="379"/>
        <end position="397"/>
    </location>
</feature>
<evidence type="ECO:0000256" key="4">
    <source>
        <dbReference type="SAM" id="Phobius"/>
    </source>
</evidence>
<keyword evidence="2 4" id="KW-1133">Transmembrane helix</keyword>
<feature type="transmembrane region" description="Helical" evidence="4">
    <location>
        <begin position="174"/>
        <end position="194"/>
    </location>
</feature>
<dbReference type="PANTHER" id="PTHR42910">
    <property type="entry name" value="TRANSPORTER SCO4007-RELATED"/>
    <property type="match status" value="1"/>
</dbReference>
<feature type="transmembrane region" description="Helical" evidence="4">
    <location>
        <begin position="253"/>
        <end position="275"/>
    </location>
</feature>
<organism evidence="6 7">
    <name type="scientific">Roseomonas indoligenes</name>
    <dbReference type="NCBI Taxonomy" id="2820811"/>
    <lineage>
        <taxon>Bacteria</taxon>
        <taxon>Pseudomonadati</taxon>
        <taxon>Pseudomonadota</taxon>
        <taxon>Alphaproteobacteria</taxon>
        <taxon>Acetobacterales</taxon>
        <taxon>Roseomonadaceae</taxon>
        <taxon>Roseomonas</taxon>
    </lineage>
</organism>
<dbReference type="PROSITE" id="PS50850">
    <property type="entry name" value="MFS"/>
    <property type="match status" value="1"/>
</dbReference>
<dbReference type="InterPro" id="IPR020846">
    <property type="entry name" value="MFS_dom"/>
</dbReference>
<evidence type="ECO:0000256" key="3">
    <source>
        <dbReference type="ARBA" id="ARBA00023136"/>
    </source>
</evidence>
<dbReference type="GO" id="GO:0022857">
    <property type="term" value="F:transmembrane transporter activity"/>
    <property type="evidence" value="ECO:0007669"/>
    <property type="project" value="InterPro"/>
</dbReference>
<dbReference type="EMBL" id="JAGIZA010000013">
    <property type="protein sequence ID" value="MBP0494881.1"/>
    <property type="molecule type" value="Genomic_DNA"/>
</dbReference>
<dbReference type="PANTHER" id="PTHR42910:SF1">
    <property type="entry name" value="MAJOR FACILITATOR SUPERFAMILY (MFS) PROFILE DOMAIN-CONTAINING PROTEIN"/>
    <property type="match status" value="1"/>
</dbReference>
<protein>
    <submittedName>
        <fullName evidence="6">MFS transporter</fullName>
    </submittedName>
</protein>
<keyword evidence="1 4" id="KW-0812">Transmembrane</keyword>
<dbReference type="AlphaFoldDB" id="A0A940N2L0"/>
<evidence type="ECO:0000256" key="1">
    <source>
        <dbReference type="ARBA" id="ARBA00022692"/>
    </source>
</evidence>
<keyword evidence="7" id="KW-1185">Reference proteome</keyword>
<comment type="caution">
    <text evidence="6">The sequence shown here is derived from an EMBL/GenBank/DDBJ whole genome shotgun (WGS) entry which is preliminary data.</text>
</comment>
<dbReference type="Pfam" id="PF07690">
    <property type="entry name" value="MFS_1"/>
    <property type="match status" value="1"/>
</dbReference>
<sequence>MSTVLLDAAPVRPAAGLPSWLTLLLATACGLIAANIYYAQPLVGPISASLGLSHGAAGLIVTVTQIGYVAGLLFLVPLGDLVESRRLVMVVVGLCATALAGAAVSTGALPFLIASLLIGLCSVAVQILVPFAAHMAPDATRGRVVGNVMSGLMLGIMLSRPAASFVADLLGWHAVFWISAVLMVGMAALLGSVLPRRQPSAALRYGRLLASMAGLMRGAPVLRRRALYQAALFGAFSVFWTTVPLFLAETYHLSQSGIALFALAGVAGAVAAPIAGRWADKGWSRGATGLAIVLTAASFLLGRFGLGGTTAGLGLLVLSAILLDFGSTANLVLGQRAIFMLSAEARNRLNGLYMATFFLGGAAGSALGGWTYAEGGWSLASWVGFALPLLALGYYLTEPRP</sequence>
<reference evidence="6" key="1">
    <citation type="submission" date="2021-03" db="EMBL/GenBank/DDBJ databases">
        <authorList>
            <person name="So Y."/>
        </authorList>
    </citation>
    <scope>NUCLEOTIDE SEQUENCE</scope>
    <source>
        <strain evidence="6">SG15</strain>
    </source>
</reference>
<feature type="transmembrane region" description="Helical" evidence="4">
    <location>
        <begin position="20"/>
        <end position="39"/>
    </location>
</feature>
<feature type="transmembrane region" description="Helical" evidence="4">
    <location>
        <begin position="312"/>
        <end position="332"/>
    </location>
</feature>
<name>A0A940N2L0_9PROT</name>
<dbReference type="RefSeq" id="WP_209375683.1">
    <property type="nucleotide sequence ID" value="NZ_JAGIZA010000013.1"/>
</dbReference>
<dbReference type="Gene3D" id="1.20.1250.20">
    <property type="entry name" value="MFS general substrate transporter like domains"/>
    <property type="match status" value="2"/>
</dbReference>
<feature type="transmembrane region" description="Helical" evidence="4">
    <location>
        <begin position="226"/>
        <end position="247"/>
    </location>
</feature>
<gene>
    <name evidence="6" type="ORF">J5Y10_19000</name>
</gene>
<feature type="transmembrane region" description="Helical" evidence="4">
    <location>
        <begin position="111"/>
        <end position="132"/>
    </location>
</feature>
<accession>A0A940N2L0</accession>
<evidence type="ECO:0000313" key="6">
    <source>
        <dbReference type="EMBL" id="MBP0494881.1"/>
    </source>
</evidence>
<feature type="transmembrane region" description="Helical" evidence="4">
    <location>
        <begin position="287"/>
        <end position="306"/>
    </location>
</feature>